<evidence type="ECO:0000313" key="1">
    <source>
        <dbReference type="EMBL" id="KAF5695571.1"/>
    </source>
</evidence>
<evidence type="ECO:0000313" key="2">
    <source>
        <dbReference type="Proteomes" id="UP000544331"/>
    </source>
</evidence>
<comment type="caution">
    <text evidence="1">The sequence shown here is derived from an EMBL/GenBank/DDBJ whole genome shotgun (WGS) entry which is preliminary data.</text>
</comment>
<organism evidence="1 2">
    <name type="scientific">Fusarium mundagurra</name>
    <dbReference type="NCBI Taxonomy" id="1567541"/>
    <lineage>
        <taxon>Eukaryota</taxon>
        <taxon>Fungi</taxon>
        <taxon>Dikarya</taxon>
        <taxon>Ascomycota</taxon>
        <taxon>Pezizomycotina</taxon>
        <taxon>Sordariomycetes</taxon>
        <taxon>Hypocreomycetidae</taxon>
        <taxon>Hypocreales</taxon>
        <taxon>Nectriaceae</taxon>
        <taxon>Fusarium</taxon>
        <taxon>Fusarium fujikuroi species complex</taxon>
    </lineage>
</organism>
<name>A0A8H5XL97_9HYPO</name>
<dbReference type="EMBL" id="JAAOAN010001353">
    <property type="protein sequence ID" value="KAF5695571.1"/>
    <property type="molecule type" value="Genomic_DNA"/>
</dbReference>
<gene>
    <name evidence="1" type="ORF">FMUND_15845</name>
</gene>
<dbReference type="OrthoDB" id="10409393at2759"/>
<proteinExistence type="predicted"/>
<dbReference type="AlphaFoldDB" id="A0A8H5XL97"/>
<keyword evidence="2" id="KW-1185">Reference proteome</keyword>
<accession>A0A8H5XL97</accession>
<reference evidence="1 2" key="1">
    <citation type="submission" date="2020-05" db="EMBL/GenBank/DDBJ databases">
        <title>Identification and distribution of gene clusters putatively required for synthesis of sphingolipid metabolism inhibitors in phylogenetically diverse species of the filamentous fungus Fusarium.</title>
        <authorList>
            <person name="Kim H.-S."/>
            <person name="Busman M."/>
            <person name="Brown D.W."/>
            <person name="Divon H."/>
            <person name="Uhlig S."/>
            <person name="Proctor R.H."/>
        </authorList>
    </citation>
    <scope>NUCLEOTIDE SEQUENCE [LARGE SCALE GENOMIC DNA]</scope>
    <source>
        <strain evidence="1 2">NRRL 66235</strain>
    </source>
</reference>
<protein>
    <submittedName>
        <fullName evidence="1">Uncharacterized protein</fullName>
    </submittedName>
</protein>
<sequence length="146" mass="16562">MPAVRNSLQPYDQAYCTTGHNLDTAIRPALWAADKKELEEVRTMAAAIRKNFSSRCRSNLVRMAVFDCNLIRLIRRTGRLGSIRLNWVNDELSDLKDLERGLREGHPLRSDQAAFLAAFASSNAYEEWLLNVAERVITVEGVLLLM</sequence>
<dbReference type="Proteomes" id="UP000544331">
    <property type="component" value="Unassembled WGS sequence"/>
</dbReference>